<organism evidence="1 2">
    <name type="scientific">Roseateles aquae</name>
    <dbReference type="NCBI Taxonomy" id="3077235"/>
    <lineage>
        <taxon>Bacteria</taxon>
        <taxon>Pseudomonadati</taxon>
        <taxon>Pseudomonadota</taxon>
        <taxon>Betaproteobacteria</taxon>
        <taxon>Burkholderiales</taxon>
        <taxon>Sphaerotilaceae</taxon>
        <taxon>Roseateles</taxon>
    </lineage>
</organism>
<sequence length="159" mass="17437">MSLFLSACKDAFLNMWEGRSVFELRAARRAAIVAASPCRIAAAGLLWPATETVDAALVDPATRFPHTAQAHHGIADSLRCAADVVWLSVSAGEARRYLDACEGVDLAIERLKTCFAKLEAIFIEDDFLSDWEIARIAASVAPIRLEWRQGLCVDGRYGR</sequence>
<name>A0ABU3PAM5_9BURK</name>
<reference evidence="1" key="1">
    <citation type="submission" date="2023-09" db="EMBL/GenBank/DDBJ databases">
        <title>Paucibacter sp. APW11 Genome sequencing and assembly.</title>
        <authorList>
            <person name="Kim I."/>
        </authorList>
    </citation>
    <scope>NUCLEOTIDE SEQUENCE</scope>
    <source>
        <strain evidence="1">APW11</strain>
    </source>
</reference>
<dbReference type="Proteomes" id="UP001246372">
    <property type="component" value="Unassembled WGS sequence"/>
</dbReference>
<dbReference type="EMBL" id="JAVXZY010000003">
    <property type="protein sequence ID" value="MDT8999572.1"/>
    <property type="molecule type" value="Genomic_DNA"/>
</dbReference>
<evidence type="ECO:0000313" key="1">
    <source>
        <dbReference type="EMBL" id="MDT8999572.1"/>
    </source>
</evidence>
<evidence type="ECO:0000313" key="2">
    <source>
        <dbReference type="Proteomes" id="UP001246372"/>
    </source>
</evidence>
<proteinExistence type="predicted"/>
<accession>A0ABU3PAM5</accession>
<comment type="caution">
    <text evidence="1">The sequence shown here is derived from an EMBL/GenBank/DDBJ whole genome shotgun (WGS) entry which is preliminary data.</text>
</comment>
<protein>
    <submittedName>
        <fullName evidence="1">Uncharacterized protein</fullName>
    </submittedName>
</protein>
<dbReference type="RefSeq" id="WP_315650132.1">
    <property type="nucleotide sequence ID" value="NZ_JAVXZY010000003.1"/>
</dbReference>
<gene>
    <name evidence="1" type="ORF">RQP53_09875</name>
</gene>
<keyword evidence="2" id="KW-1185">Reference proteome</keyword>